<protein>
    <recommendedName>
        <fullName evidence="4">Glutamyl-tRNA reductase</fullName>
        <shortName evidence="4">GluTR</shortName>
        <ecNumber evidence="4">1.2.1.70</ecNumber>
    </recommendedName>
</protein>
<comment type="subunit">
    <text evidence="4">Homodimer.</text>
</comment>
<dbReference type="Gene3D" id="3.40.50.720">
    <property type="entry name" value="NAD(P)-binding Rossmann-like Domain"/>
    <property type="match status" value="1"/>
</dbReference>
<dbReference type="SUPFAM" id="SSF51735">
    <property type="entry name" value="NAD(P)-binding Rossmann-fold domains"/>
    <property type="match status" value="1"/>
</dbReference>
<evidence type="ECO:0000256" key="3">
    <source>
        <dbReference type="ARBA" id="ARBA00023244"/>
    </source>
</evidence>
<keyword evidence="1 4" id="KW-0521">NADP</keyword>
<feature type="active site" description="Nucleophile" evidence="4">
    <location>
        <position position="62"/>
    </location>
</feature>
<dbReference type="EMBL" id="JBHSCZ010000001">
    <property type="protein sequence ID" value="MFC4261756.1"/>
    <property type="molecule type" value="Genomic_DNA"/>
</dbReference>
<dbReference type="PROSITE" id="PS00747">
    <property type="entry name" value="GLUTR"/>
    <property type="match status" value="1"/>
</dbReference>
<dbReference type="Proteomes" id="UP001595907">
    <property type="component" value="Unassembled WGS sequence"/>
</dbReference>
<dbReference type="EC" id="1.2.1.70" evidence="4"/>
<sequence>MYQNNVTLSTQILSRLHVIGINHHQTSAEVRGLFAIDKNQFNTIATIAKEYEIVSLFVLSTCNRTELYAFAENSTILVDILCEASGGSKNVFDEISFSKNGTLALEHLFKVAAGIDSQILGDYEILGQLKAAIAMANAHQLIGPIMHRTLNYVLQASKKIKTFTSLSSGTVSVSYAAIEYLKLQDNIAEQKILIIGAGKFGRNVCKNLKHYFNTNNITILNRTNNIAADFAKEAGITADLFENLPKQVKLNDVIIVCTNANDYIITTEHFSENDHKVILDLSVPLNVQPTINAYQNITLVDVDYLSKVYVDKTLAVRKAALPKAFEIINETSTEFINWLNTYHLTAHLNEWKHKLHELQNLLPAACEMNKVGDINACPHKKVQQTINKLATQLKTNSHTGCQFINSINHFLELN</sequence>
<evidence type="ECO:0000256" key="2">
    <source>
        <dbReference type="ARBA" id="ARBA00023002"/>
    </source>
</evidence>
<dbReference type="InterPro" id="IPR036291">
    <property type="entry name" value="NAD(P)-bd_dom_sf"/>
</dbReference>
<feature type="binding site" evidence="4">
    <location>
        <position position="117"/>
    </location>
    <ligand>
        <name>substrate</name>
    </ligand>
</feature>
<dbReference type="SUPFAM" id="SSF69742">
    <property type="entry name" value="Glutamyl tRNA-reductase catalytic, N-terminal domain"/>
    <property type="match status" value="1"/>
</dbReference>
<dbReference type="PANTHER" id="PTHR43013">
    <property type="entry name" value="GLUTAMYL-TRNA REDUCTASE"/>
    <property type="match status" value="1"/>
</dbReference>
<dbReference type="InterPro" id="IPR006151">
    <property type="entry name" value="Shikm_DH/Glu-tRNA_Rdtase"/>
</dbReference>
<keyword evidence="8" id="KW-1185">Reference proteome</keyword>
<organism evidence="7 8">
    <name type="scientific">Ferruginibacter yonginensis</name>
    <dbReference type="NCBI Taxonomy" id="1310416"/>
    <lineage>
        <taxon>Bacteria</taxon>
        <taxon>Pseudomonadati</taxon>
        <taxon>Bacteroidota</taxon>
        <taxon>Chitinophagia</taxon>
        <taxon>Chitinophagales</taxon>
        <taxon>Chitinophagaceae</taxon>
        <taxon>Ferruginibacter</taxon>
    </lineage>
</organism>
<comment type="catalytic activity">
    <reaction evidence="4">
        <text>(S)-4-amino-5-oxopentanoate + tRNA(Glu) + NADP(+) = L-glutamyl-tRNA(Glu) + NADPH + H(+)</text>
        <dbReference type="Rhea" id="RHEA:12344"/>
        <dbReference type="Rhea" id="RHEA-COMP:9663"/>
        <dbReference type="Rhea" id="RHEA-COMP:9680"/>
        <dbReference type="ChEBI" id="CHEBI:15378"/>
        <dbReference type="ChEBI" id="CHEBI:57501"/>
        <dbReference type="ChEBI" id="CHEBI:57783"/>
        <dbReference type="ChEBI" id="CHEBI:58349"/>
        <dbReference type="ChEBI" id="CHEBI:78442"/>
        <dbReference type="ChEBI" id="CHEBI:78520"/>
        <dbReference type="EC" id="1.2.1.70"/>
    </reaction>
</comment>
<proteinExistence type="inferred from homology"/>
<feature type="binding site" evidence="4">
    <location>
        <begin position="61"/>
        <end position="64"/>
    </location>
    <ligand>
        <name>substrate</name>
    </ligand>
</feature>
<dbReference type="GO" id="GO:0008883">
    <property type="term" value="F:glutamyl-tRNA reductase activity"/>
    <property type="evidence" value="ECO:0007669"/>
    <property type="project" value="UniProtKB-EC"/>
</dbReference>
<feature type="binding site" evidence="4">
    <location>
        <begin position="196"/>
        <end position="201"/>
    </location>
    <ligand>
        <name>NADP(+)</name>
        <dbReference type="ChEBI" id="CHEBI:58349"/>
    </ligand>
</feature>
<keyword evidence="2 4" id="KW-0560">Oxidoreductase</keyword>
<evidence type="ECO:0000259" key="6">
    <source>
        <dbReference type="Pfam" id="PF05201"/>
    </source>
</evidence>
<dbReference type="RefSeq" id="WP_379706691.1">
    <property type="nucleotide sequence ID" value="NZ_JBHSCZ010000001.1"/>
</dbReference>
<comment type="function">
    <text evidence="4">Catalyzes the NADPH-dependent reduction of glutamyl-tRNA(Glu) to glutamate 1-semialdehyde (GSA).</text>
</comment>
<accession>A0ABV8QN92</accession>
<dbReference type="HAMAP" id="MF_00087">
    <property type="entry name" value="Glu_tRNA_reductase"/>
    <property type="match status" value="1"/>
</dbReference>
<feature type="binding site" evidence="4">
    <location>
        <position position="128"/>
    </location>
    <ligand>
        <name>substrate</name>
    </ligand>
</feature>
<dbReference type="InterPro" id="IPR018214">
    <property type="entry name" value="GluRdtase_CS"/>
</dbReference>
<feature type="domain" description="Glutamyl-tRNA reductase N-terminal" evidence="6">
    <location>
        <begin position="19"/>
        <end position="164"/>
    </location>
</feature>
<name>A0ABV8QN92_9BACT</name>
<dbReference type="InterPro" id="IPR036343">
    <property type="entry name" value="GluRdtase_N_sf"/>
</dbReference>
<comment type="pathway">
    <text evidence="4">Porphyrin-containing compound metabolism; protoporphyrin-IX biosynthesis; 5-aminolevulinate from L-glutamyl-tRNA(Glu): step 1/2.</text>
</comment>
<keyword evidence="3 4" id="KW-0627">Porphyrin biosynthesis</keyword>
<dbReference type="Gene3D" id="3.30.460.30">
    <property type="entry name" value="Glutamyl-tRNA reductase, N-terminal domain"/>
    <property type="match status" value="1"/>
</dbReference>
<dbReference type="Pfam" id="PF01488">
    <property type="entry name" value="Shikimate_DH"/>
    <property type="match status" value="1"/>
</dbReference>
<dbReference type="PIRSF" id="PIRSF000445">
    <property type="entry name" value="4pyrrol_synth_GluRdtase"/>
    <property type="match status" value="1"/>
</dbReference>
<gene>
    <name evidence="4 7" type="primary">hemA</name>
    <name evidence="7" type="ORF">ACFOWM_02605</name>
</gene>
<evidence type="ECO:0000259" key="5">
    <source>
        <dbReference type="Pfam" id="PF01488"/>
    </source>
</evidence>
<comment type="domain">
    <text evidence="4">Possesses an unusual extended V-shaped dimeric structure with each monomer consisting of three distinct domains arranged along a curved 'spinal' alpha-helix. The N-terminal catalytic domain specifically recognizes the glutamate moiety of the substrate. The second domain is the NADPH-binding domain, and the third C-terminal domain is responsible for dimerization.</text>
</comment>
<dbReference type="InterPro" id="IPR015895">
    <property type="entry name" value="4pyrrol_synth_GluRdtase_N"/>
</dbReference>
<comment type="caution">
    <text evidence="7">The sequence shown here is derived from an EMBL/GenBank/DDBJ whole genome shotgun (WGS) entry which is preliminary data.</text>
</comment>
<feature type="domain" description="Quinate/shikimate 5-dehydrogenase/glutamyl-tRNA reductase" evidence="5">
    <location>
        <begin position="184"/>
        <end position="308"/>
    </location>
</feature>
<dbReference type="PANTHER" id="PTHR43013:SF1">
    <property type="entry name" value="GLUTAMYL-TRNA REDUCTASE"/>
    <property type="match status" value="1"/>
</dbReference>
<evidence type="ECO:0000256" key="1">
    <source>
        <dbReference type="ARBA" id="ARBA00022857"/>
    </source>
</evidence>
<evidence type="ECO:0000256" key="4">
    <source>
        <dbReference type="HAMAP-Rule" id="MF_00087"/>
    </source>
</evidence>
<comment type="similarity">
    <text evidence="4">Belongs to the glutamyl-tRNA reductase family.</text>
</comment>
<dbReference type="InterPro" id="IPR000343">
    <property type="entry name" value="4pyrrol_synth_GluRdtase"/>
</dbReference>
<evidence type="ECO:0000313" key="8">
    <source>
        <dbReference type="Proteomes" id="UP001595907"/>
    </source>
</evidence>
<feature type="binding site" evidence="4">
    <location>
        <begin position="122"/>
        <end position="124"/>
    </location>
    <ligand>
        <name>substrate</name>
    </ligand>
</feature>
<reference evidence="8" key="1">
    <citation type="journal article" date="2019" name="Int. J. Syst. Evol. Microbiol.">
        <title>The Global Catalogue of Microorganisms (GCM) 10K type strain sequencing project: providing services to taxonomists for standard genome sequencing and annotation.</title>
        <authorList>
            <consortium name="The Broad Institute Genomics Platform"/>
            <consortium name="The Broad Institute Genome Sequencing Center for Infectious Disease"/>
            <person name="Wu L."/>
            <person name="Ma J."/>
        </authorList>
    </citation>
    <scope>NUCLEOTIDE SEQUENCE [LARGE SCALE GENOMIC DNA]</scope>
    <source>
        <strain evidence="8">CECT 8289</strain>
    </source>
</reference>
<feature type="site" description="Important for activity" evidence="4">
    <location>
        <position position="107"/>
    </location>
</feature>
<dbReference type="NCBIfam" id="TIGR01035">
    <property type="entry name" value="hemA"/>
    <property type="match status" value="1"/>
</dbReference>
<dbReference type="Pfam" id="PF05201">
    <property type="entry name" value="GlutR_N"/>
    <property type="match status" value="1"/>
</dbReference>
<evidence type="ECO:0000313" key="7">
    <source>
        <dbReference type="EMBL" id="MFC4261756.1"/>
    </source>
</evidence>
<comment type="miscellaneous">
    <text evidence="4">During catalysis, the active site Cys acts as a nucleophile attacking the alpha-carbonyl group of tRNA-bound glutamate with the formation of a thioester intermediate between enzyme and glutamate, and the concomitant release of tRNA(Glu). The thioester intermediate is finally reduced by direct hydride transfer from NADPH, to form the product GSA.</text>
</comment>